<reference evidence="1" key="1">
    <citation type="submission" date="2021-03" db="EMBL/GenBank/DDBJ databases">
        <title>Evolutionary priming and transition to the ectomycorrhizal habit in an iconic lineage of mushroom-forming fungi: is preadaptation a requirement?</title>
        <authorList>
            <consortium name="DOE Joint Genome Institute"/>
            <person name="Looney B.P."/>
            <person name="Miyauchi S."/>
            <person name="Morin E."/>
            <person name="Drula E."/>
            <person name="Courty P.E."/>
            <person name="Chicoki N."/>
            <person name="Fauchery L."/>
            <person name="Kohler A."/>
            <person name="Kuo A."/>
            <person name="LaButti K."/>
            <person name="Pangilinan J."/>
            <person name="Lipzen A."/>
            <person name="Riley R."/>
            <person name="Andreopoulos W."/>
            <person name="He G."/>
            <person name="Johnson J."/>
            <person name="Barry K.W."/>
            <person name="Grigoriev I.V."/>
            <person name="Nagy L."/>
            <person name="Hibbett D."/>
            <person name="Henrissat B."/>
            <person name="Matheny P.B."/>
            <person name="Labbe J."/>
            <person name="Martin A.F."/>
        </authorList>
    </citation>
    <scope>NUCLEOTIDE SEQUENCE</scope>
    <source>
        <strain evidence="1">BPL698</strain>
    </source>
</reference>
<evidence type="ECO:0000313" key="1">
    <source>
        <dbReference type="EMBL" id="KAI9510881.1"/>
    </source>
</evidence>
<gene>
    <name evidence="1" type="ORF">F5148DRAFT_491153</name>
</gene>
<organism evidence="1 2">
    <name type="scientific">Russula earlei</name>
    <dbReference type="NCBI Taxonomy" id="71964"/>
    <lineage>
        <taxon>Eukaryota</taxon>
        <taxon>Fungi</taxon>
        <taxon>Dikarya</taxon>
        <taxon>Basidiomycota</taxon>
        <taxon>Agaricomycotina</taxon>
        <taxon>Agaricomycetes</taxon>
        <taxon>Russulales</taxon>
        <taxon>Russulaceae</taxon>
        <taxon>Russula</taxon>
    </lineage>
</organism>
<dbReference type="EMBL" id="JAGFNK010000032">
    <property type="protein sequence ID" value="KAI9510881.1"/>
    <property type="molecule type" value="Genomic_DNA"/>
</dbReference>
<accession>A0ACC0UGW5</accession>
<comment type="caution">
    <text evidence="1">The sequence shown here is derived from an EMBL/GenBank/DDBJ whole genome shotgun (WGS) entry which is preliminary data.</text>
</comment>
<keyword evidence="2" id="KW-1185">Reference proteome</keyword>
<evidence type="ECO:0000313" key="2">
    <source>
        <dbReference type="Proteomes" id="UP001207468"/>
    </source>
</evidence>
<proteinExistence type="predicted"/>
<name>A0ACC0UGW5_9AGAM</name>
<dbReference type="Proteomes" id="UP001207468">
    <property type="component" value="Unassembled WGS sequence"/>
</dbReference>
<protein>
    <submittedName>
        <fullName evidence="1">Uncharacterized protein</fullName>
    </submittedName>
</protein>
<sequence length="299" mass="32748">MASSAQQASCSPCGLSLPPPRAEHVQNVLSLSLSPSPTCCNRDPLPSCSSPIPDRPFSPLSSFSSALGRRCVEPSPRLWSFCVNIQPVSLSLARFNGSCFSFSPHRPRQAPVRIPATASRTLSPARLSAAHRSPACSLSVTKRAPGFDRYTRRTGSPPSCVLRVRNSWEAFNKLFISQPTITVCLCFHTCHHQKKKKKERNQKFQFQSRDATYPTVGPCGPTGITSLNPGLFSNQRRATTIEIPPSDTITTEIARRSKPSHRPSVHRSSLPTGSFLACPSFNPSVQWTLMSSVQHTLHS</sequence>